<dbReference type="AlphaFoldDB" id="A0A1E3H152"/>
<dbReference type="EMBL" id="MCRJ01000064">
    <property type="protein sequence ID" value="ODN70049.1"/>
    <property type="molecule type" value="Genomic_DNA"/>
</dbReference>
<accession>A0A1E3H152</accession>
<dbReference type="RefSeq" id="WP_069307198.1">
    <property type="nucleotide sequence ID" value="NZ_MCRJ01000064.1"/>
</dbReference>
<keyword evidence="2" id="KW-1185">Reference proteome</keyword>
<proteinExistence type="predicted"/>
<sequence length="194" mass="21079">MLFEPVPRLVLRWRTEAGDGLEHVEIRPVGGEPSGGLTVSGTLIAPPEDGGRAIGYRLAVDGDWRVVSFDLDASDGTHIALRSNGAGRWSDGDGTPLPALNDALDIDLGGTPLTNLLPVRRLFGEGRRAAADLQVVYIEAATLAVSIQRQRYEPLRPGRLYRYVSLDTGFTADLPVDRHGLVVDYPGLWRRVSL</sequence>
<evidence type="ECO:0000313" key="1">
    <source>
        <dbReference type="EMBL" id="ODN70049.1"/>
    </source>
</evidence>
<dbReference type="Pfam" id="PF06475">
    <property type="entry name" value="Glycolipid_bind"/>
    <property type="match status" value="1"/>
</dbReference>
<gene>
    <name evidence="1" type="ORF">A6302_02646</name>
</gene>
<dbReference type="Proteomes" id="UP000094622">
    <property type="component" value="Unassembled WGS sequence"/>
</dbReference>
<comment type="caution">
    <text evidence="1">The sequence shown here is derived from an EMBL/GenBank/DDBJ whole genome shotgun (WGS) entry which is preliminary data.</text>
</comment>
<name>A0A1E3H152_9HYPH</name>
<reference evidence="1 2" key="1">
    <citation type="submission" date="2016-07" db="EMBL/GenBank/DDBJ databases">
        <title>Draft Genome Sequence of Methylobrevis pamukkalensis PK2.</title>
        <authorList>
            <person name="Vasilenko O.V."/>
            <person name="Doronina N.V."/>
            <person name="Shmareva M.N."/>
            <person name="Tarlachkov S.V."/>
            <person name="Mustakhimov I."/>
            <person name="Trotsenko Y.A."/>
        </authorList>
    </citation>
    <scope>NUCLEOTIDE SEQUENCE [LARGE SCALE GENOMIC DNA]</scope>
    <source>
        <strain evidence="1 2">PK2</strain>
    </source>
</reference>
<evidence type="ECO:0000313" key="2">
    <source>
        <dbReference type="Proteomes" id="UP000094622"/>
    </source>
</evidence>
<dbReference type="SUPFAM" id="SSF159275">
    <property type="entry name" value="PA1994-like"/>
    <property type="match status" value="1"/>
</dbReference>
<protein>
    <submittedName>
        <fullName evidence="1">Uncharacterized protein</fullName>
    </submittedName>
</protein>
<dbReference type="InterPro" id="IPR009467">
    <property type="entry name" value="Glycolipid-bd_prot_put"/>
</dbReference>
<dbReference type="OrthoDB" id="7347529at2"/>
<organism evidence="1 2">
    <name type="scientific">Methylobrevis pamukkalensis</name>
    <dbReference type="NCBI Taxonomy" id="1439726"/>
    <lineage>
        <taxon>Bacteria</taxon>
        <taxon>Pseudomonadati</taxon>
        <taxon>Pseudomonadota</taxon>
        <taxon>Alphaproteobacteria</taxon>
        <taxon>Hyphomicrobiales</taxon>
        <taxon>Pleomorphomonadaceae</taxon>
        <taxon>Methylobrevis</taxon>
    </lineage>
</organism>